<dbReference type="PANTHER" id="PTHR37947:SF1">
    <property type="entry name" value="BLL2462 PROTEIN"/>
    <property type="match status" value="1"/>
</dbReference>
<proteinExistence type="predicted"/>
<keyword evidence="1" id="KW-0812">Transmembrane</keyword>
<evidence type="ECO:0000256" key="1">
    <source>
        <dbReference type="SAM" id="Phobius"/>
    </source>
</evidence>
<dbReference type="PROSITE" id="PS50234">
    <property type="entry name" value="VWFA"/>
    <property type="match status" value="1"/>
</dbReference>
<dbReference type="InterPro" id="IPR036465">
    <property type="entry name" value="vWFA_dom_sf"/>
</dbReference>
<dbReference type="InterPro" id="IPR002035">
    <property type="entry name" value="VWF_A"/>
</dbReference>
<dbReference type="PANTHER" id="PTHR37947">
    <property type="entry name" value="BLL2462 PROTEIN"/>
    <property type="match status" value="1"/>
</dbReference>
<sequence length="796" mass="89084">MAPLIDTSVTHLLAQGEGLVTKVLPTWVLPPGLVVLAALAGAAYVGYNYYRERGMAGWKMRAGLGLIRFALLAIVVLMLYGWMRHRHKTDLPDLVIAIDDSESMAIEDQYPSEQLRTAVAQLLASASLSKPTRLHLAQALLVENDGELLARLRERYNLKFFRLGGSARVLSGEGDVLDRLRQLEPQQPTSELGSGLRDILETQRGRPTAAMILLTDGITTVGRSLSEAAEYARRKNVPLYVVGLGNEEPARDLRLTDLLASEMVFVDDVANFDVKLSAEGFDGESVVVRLKREDQAGVLDEQTVVLQGPGAQSVRLSHRPGETGEFEYTVEVEQRKGEINFENNRQSQQVAVRDETIRVLLAQGYPNYEFRYLKSLLGRQLKKSDPAAKSIELTTVLQEADLAYATQDETAERLFPVNREELFRYDVLILGDLDPSMLSKSSLQDISDFVQEHGGGVVFIAGPRSMPMQYRDTPLESLFPFSIDLASAPPPDATILDSFRMVPTPLGLATAPFQLGNSDSDSYETWRKLPGMYWMLETADLRPAARVLAEHPTRTGADGRRLPVILMQYVGAGKVVTHLTEETWRWRFRAGDYYFARYWIQLIRYLSRVKLLGQSRQAELTLDRSDGAYRRGDPVYVRLRFVDERQAPPQEDGVTIILEREGGRRKNVQLAHDPSNRGVFETTLSNLAEGSYRIWVATPTLEGKPPAERFVVTAPPGETARVEMDAADLRRAATVSRGKFYQVANVNRLLDDLPDGRQVRIESLPPEPVWNHWGFPLAFVGLIVAEWLLRKRAGML</sequence>
<dbReference type="Gene3D" id="3.40.50.410">
    <property type="entry name" value="von Willebrand factor, type A domain"/>
    <property type="match status" value="1"/>
</dbReference>
<dbReference type="RefSeq" id="WP_197443038.1">
    <property type="nucleotide sequence ID" value="NZ_CP036433.1"/>
</dbReference>
<protein>
    <recommendedName>
        <fullName evidence="2">VWFA domain-containing protein</fullName>
    </recommendedName>
</protein>
<name>A0A518DNQ6_9BACT</name>
<dbReference type="Proteomes" id="UP000317648">
    <property type="component" value="Chromosome"/>
</dbReference>
<feature type="transmembrane region" description="Helical" evidence="1">
    <location>
        <begin position="27"/>
        <end position="50"/>
    </location>
</feature>
<gene>
    <name evidence="3" type="ORF">Pla8534_12520</name>
</gene>
<organism evidence="3 4">
    <name type="scientific">Lignipirellula cremea</name>
    <dbReference type="NCBI Taxonomy" id="2528010"/>
    <lineage>
        <taxon>Bacteria</taxon>
        <taxon>Pseudomonadati</taxon>
        <taxon>Planctomycetota</taxon>
        <taxon>Planctomycetia</taxon>
        <taxon>Pirellulales</taxon>
        <taxon>Pirellulaceae</taxon>
        <taxon>Lignipirellula</taxon>
    </lineage>
</organism>
<dbReference type="Pfam" id="PF00092">
    <property type="entry name" value="VWA"/>
    <property type="match status" value="1"/>
</dbReference>
<reference evidence="3 4" key="1">
    <citation type="submission" date="2019-02" db="EMBL/GenBank/DDBJ databases">
        <title>Deep-cultivation of Planctomycetes and their phenomic and genomic characterization uncovers novel biology.</title>
        <authorList>
            <person name="Wiegand S."/>
            <person name="Jogler M."/>
            <person name="Boedeker C."/>
            <person name="Pinto D."/>
            <person name="Vollmers J."/>
            <person name="Rivas-Marin E."/>
            <person name="Kohn T."/>
            <person name="Peeters S.H."/>
            <person name="Heuer A."/>
            <person name="Rast P."/>
            <person name="Oberbeckmann S."/>
            <person name="Bunk B."/>
            <person name="Jeske O."/>
            <person name="Meyerdierks A."/>
            <person name="Storesund J.E."/>
            <person name="Kallscheuer N."/>
            <person name="Luecker S."/>
            <person name="Lage O.M."/>
            <person name="Pohl T."/>
            <person name="Merkel B.J."/>
            <person name="Hornburger P."/>
            <person name="Mueller R.-W."/>
            <person name="Bruemmer F."/>
            <person name="Labrenz M."/>
            <person name="Spormann A.M."/>
            <person name="Op den Camp H."/>
            <person name="Overmann J."/>
            <person name="Amann R."/>
            <person name="Jetten M.S.M."/>
            <person name="Mascher T."/>
            <person name="Medema M.H."/>
            <person name="Devos D.P."/>
            <person name="Kaster A.-K."/>
            <person name="Ovreas L."/>
            <person name="Rohde M."/>
            <person name="Galperin M.Y."/>
            <person name="Jogler C."/>
        </authorList>
    </citation>
    <scope>NUCLEOTIDE SEQUENCE [LARGE SCALE GENOMIC DNA]</scope>
    <source>
        <strain evidence="3 4">Pla85_3_4</strain>
    </source>
</reference>
<dbReference type="SUPFAM" id="SSF53300">
    <property type="entry name" value="vWA-like"/>
    <property type="match status" value="1"/>
</dbReference>
<keyword evidence="1" id="KW-1133">Transmembrane helix</keyword>
<keyword evidence="1" id="KW-0472">Membrane</keyword>
<dbReference type="InterPro" id="IPR029062">
    <property type="entry name" value="Class_I_gatase-like"/>
</dbReference>
<dbReference type="SUPFAM" id="SSF52317">
    <property type="entry name" value="Class I glutamine amidotransferase-like"/>
    <property type="match status" value="1"/>
</dbReference>
<keyword evidence="4" id="KW-1185">Reference proteome</keyword>
<dbReference type="SMART" id="SM00327">
    <property type="entry name" value="VWA"/>
    <property type="match status" value="1"/>
</dbReference>
<feature type="domain" description="VWFA" evidence="2">
    <location>
        <begin position="93"/>
        <end position="254"/>
    </location>
</feature>
<dbReference type="CDD" id="cd00198">
    <property type="entry name" value="vWFA"/>
    <property type="match status" value="1"/>
</dbReference>
<dbReference type="EMBL" id="CP036433">
    <property type="protein sequence ID" value="QDU93472.1"/>
    <property type="molecule type" value="Genomic_DNA"/>
</dbReference>
<evidence type="ECO:0000259" key="2">
    <source>
        <dbReference type="PROSITE" id="PS50234"/>
    </source>
</evidence>
<evidence type="ECO:0000313" key="4">
    <source>
        <dbReference type="Proteomes" id="UP000317648"/>
    </source>
</evidence>
<accession>A0A518DNQ6</accession>
<dbReference type="KEGG" id="lcre:Pla8534_12520"/>
<evidence type="ECO:0000313" key="3">
    <source>
        <dbReference type="EMBL" id="QDU93472.1"/>
    </source>
</evidence>
<dbReference type="Gene3D" id="3.40.50.880">
    <property type="match status" value="1"/>
</dbReference>
<feature type="transmembrane region" description="Helical" evidence="1">
    <location>
        <begin position="62"/>
        <end position="83"/>
    </location>
</feature>
<dbReference type="AlphaFoldDB" id="A0A518DNQ6"/>